<keyword evidence="5 7" id="KW-1133">Transmembrane helix</keyword>
<feature type="transmembrane region" description="Helical" evidence="7">
    <location>
        <begin position="282"/>
        <end position="306"/>
    </location>
</feature>
<keyword evidence="6 7" id="KW-0472">Membrane</keyword>
<feature type="transmembrane region" description="Helical" evidence="7">
    <location>
        <begin position="134"/>
        <end position="155"/>
    </location>
</feature>
<feature type="transmembrane region" description="Helical" evidence="7">
    <location>
        <begin position="222"/>
        <end position="242"/>
    </location>
</feature>
<feature type="transmembrane region" description="Helical" evidence="7">
    <location>
        <begin position="87"/>
        <end position="113"/>
    </location>
</feature>
<dbReference type="InterPro" id="IPR000515">
    <property type="entry name" value="MetI-like"/>
</dbReference>
<feature type="domain" description="ABC transmembrane type-1" evidence="8">
    <location>
        <begin position="88"/>
        <end position="303"/>
    </location>
</feature>
<keyword evidence="4 7" id="KW-0812">Transmembrane</keyword>
<evidence type="ECO:0000313" key="10">
    <source>
        <dbReference type="Proteomes" id="UP000187074"/>
    </source>
</evidence>
<accession>A0A1R1B297</accession>
<keyword evidence="3" id="KW-1003">Cell membrane</keyword>
<evidence type="ECO:0000256" key="5">
    <source>
        <dbReference type="ARBA" id="ARBA00022989"/>
    </source>
</evidence>
<evidence type="ECO:0000256" key="2">
    <source>
        <dbReference type="ARBA" id="ARBA00022448"/>
    </source>
</evidence>
<dbReference type="InterPro" id="IPR050809">
    <property type="entry name" value="UgpAE/MalFG_permease"/>
</dbReference>
<evidence type="ECO:0000259" key="8">
    <source>
        <dbReference type="PROSITE" id="PS50928"/>
    </source>
</evidence>
<dbReference type="STRING" id="1401.BK123_12825"/>
<dbReference type="InterPro" id="IPR035906">
    <property type="entry name" value="MetI-like_sf"/>
</dbReference>
<dbReference type="EMBL" id="MRTF01000004">
    <property type="protein sequence ID" value="OME92761.1"/>
    <property type="molecule type" value="Genomic_DNA"/>
</dbReference>
<dbReference type="Gene3D" id="1.10.3720.10">
    <property type="entry name" value="MetI-like"/>
    <property type="match status" value="1"/>
</dbReference>
<comment type="subcellular location">
    <subcellularLocation>
        <location evidence="1 7">Cell membrane</location>
        <topology evidence="1 7">Multi-pass membrane protein</topology>
    </subcellularLocation>
</comment>
<evidence type="ECO:0000313" key="9">
    <source>
        <dbReference type="EMBL" id="OME92761.1"/>
    </source>
</evidence>
<feature type="transmembrane region" description="Helical" evidence="7">
    <location>
        <begin position="175"/>
        <end position="201"/>
    </location>
</feature>
<gene>
    <name evidence="9" type="ORF">BK123_12825</name>
</gene>
<keyword evidence="2 7" id="KW-0813">Transport</keyword>
<protein>
    <submittedName>
        <fullName evidence="9">Protein lplB</fullName>
    </submittedName>
</protein>
<dbReference type="Proteomes" id="UP000187074">
    <property type="component" value="Unassembled WGS sequence"/>
</dbReference>
<dbReference type="CDD" id="cd06261">
    <property type="entry name" value="TM_PBP2"/>
    <property type="match status" value="1"/>
</dbReference>
<reference evidence="9 10" key="1">
    <citation type="submission" date="2016-11" db="EMBL/GenBank/DDBJ databases">
        <title>Paenibacillus species isolates.</title>
        <authorList>
            <person name="Beno S.M."/>
        </authorList>
    </citation>
    <scope>NUCLEOTIDE SEQUENCE [LARGE SCALE GENOMIC DNA]</scope>
    <source>
        <strain evidence="9 10">FSL F4-0100</strain>
    </source>
</reference>
<dbReference type="AlphaFoldDB" id="A0A1R1B297"/>
<sequence>MANISPSTRLTPSARSREWLSSFRKYKAIYLISIPGILYFLVFKYVPLFGSAMAFQEYNLFKGIWESPWVGLDQFYRMFQYEEFLRIFWNTLLIGMYSIVFAFPIPIILALLLNEIRLVLYKRVLQTVIYMPHFLSWVIIGGIAVGILSPTTGIMNQILMWVGLEPIYFLGEESYIRSILIGSGIWKEAGWGTIIYLAALAGINPDLYEAARVDGANRWRQTLAITIPSILPTIMILFLLNIGNFLDFGFERVFVFLNALNENKGDILDTYIYRVGLLGQQYSYTTAIGLFKSLIGLLLIVGGNAISRKTTGNSLY</sequence>
<evidence type="ECO:0000256" key="4">
    <source>
        <dbReference type="ARBA" id="ARBA00022692"/>
    </source>
</evidence>
<dbReference type="PANTHER" id="PTHR43227:SF11">
    <property type="entry name" value="BLL4140 PROTEIN"/>
    <property type="match status" value="1"/>
</dbReference>
<dbReference type="SUPFAM" id="SSF161098">
    <property type="entry name" value="MetI-like"/>
    <property type="match status" value="1"/>
</dbReference>
<dbReference type="RefSeq" id="WP_076322791.1">
    <property type="nucleotide sequence ID" value="NZ_MRTF01000004.1"/>
</dbReference>
<comment type="similarity">
    <text evidence="7">Belongs to the binding-protein-dependent transport system permease family.</text>
</comment>
<organism evidence="9 10">
    <name type="scientific">Paenibacillus lautus</name>
    <name type="common">Bacillus lautus</name>
    <dbReference type="NCBI Taxonomy" id="1401"/>
    <lineage>
        <taxon>Bacteria</taxon>
        <taxon>Bacillati</taxon>
        <taxon>Bacillota</taxon>
        <taxon>Bacilli</taxon>
        <taxon>Bacillales</taxon>
        <taxon>Paenibacillaceae</taxon>
        <taxon>Paenibacillus</taxon>
    </lineage>
</organism>
<dbReference type="Pfam" id="PF00528">
    <property type="entry name" value="BPD_transp_1"/>
    <property type="match status" value="1"/>
</dbReference>
<evidence type="ECO:0000256" key="1">
    <source>
        <dbReference type="ARBA" id="ARBA00004651"/>
    </source>
</evidence>
<name>A0A1R1B297_PAELA</name>
<proteinExistence type="inferred from homology"/>
<dbReference type="GO" id="GO:0005886">
    <property type="term" value="C:plasma membrane"/>
    <property type="evidence" value="ECO:0007669"/>
    <property type="project" value="UniProtKB-SubCell"/>
</dbReference>
<dbReference type="OrthoDB" id="9785836at2"/>
<dbReference type="PANTHER" id="PTHR43227">
    <property type="entry name" value="BLL4140 PROTEIN"/>
    <property type="match status" value="1"/>
</dbReference>
<evidence type="ECO:0000256" key="6">
    <source>
        <dbReference type="ARBA" id="ARBA00023136"/>
    </source>
</evidence>
<comment type="caution">
    <text evidence="9">The sequence shown here is derived from an EMBL/GenBank/DDBJ whole genome shotgun (WGS) entry which is preliminary data.</text>
</comment>
<evidence type="ECO:0000256" key="3">
    <source>
        <dbReference type="ARBA" id="ARBA00022475"/>
    </source>
</evidence>
<dbReference type="GO" id="GO:0055085">
    <property type="term" value="P:transmembrane transport"/>
    <property type="evidence" value="ECO:0007669"/>
    <property type="project" value="InterPro"/>
</dbReference>
<feature type="transmembrane region" description="Helical" evidence="7">
    <location>
        <begin position="28"/>
        <end position="46"/>
    </location>
</feature>
<dbReference type="PROSITE" id="PS50928">
    <property type="entry name" value="ABC_TM1"/>
    <property type="match status" value="1"/>
</dbReference>
<evidence type="ECO:0000256" key="7">
    <source>
        <dbReference type="RuleBase" id="RU363032"/>
    </source>
</evidence>